<dbReference type="Proteomes" id="UP001501752">
    <property type="component" value="Unassembled WGS sequence"/>
</dbReference>
<protein>
    <submittedName>
        <fullName evidence="2">DUF5691 domain-containing protein</fullName>
    </submittedName>
</protein>
<comment type="caution">
    <text evidence="2">The sequence shown here is derived from an EMBL/GenBank/DDBJ whole genome shotgun (WGS) entry which is preliminary data.</text>
</comment>
<evidence type="ECO:0000256" key="1">
    <source>
        <dbReference type="SAM" id="MobiDB-lite"/>
    </source>
</evidence>
<feature type="region of interest" description="Disordered" evidence="1">
    <location>
        <begin position="187"/>
        <end position="236"/>
    </location>
</feature>
<dbReference type="RefSeq" id="WP_345697510.1">
    <property type="nucleotide sequence ID" value="NZ_BAABIS010000001.1"/>
</dbReference>
<name>A0ABP9DQY0_9ACTN</name>
<sequence length="580" mass="60471">MTATTATPAAAPVGDDWTELRTAALLGTDRRPLPAPVGSTALLAAADAIDRTDQATALLDLAALAAVRRRAGALADPAPELPEPAPADPRPEVTEAAARRLSVLLGGRSAVTTANLAELLPQWLAVAREHEYRLPPALVPALLDAARARSELRPDAVALAGPLGRWLAARNTEWRFVARTVAETAGTAGTAGTAEAPEATPAPAAGNPTGNPGDAPDAADAADADGRGGAESGDQLWQEGLFAERVTHLTRLRRRDPAAGLALLRSTWSTERAEDRVLFLDALQDGLSLADEPFVEAALTDRSKNVRATAAELLSTLPGSALAARMAERARAAVHLESAPGRIVVTPPAECDAAMQHDGIPVKSPTGRGERAWWFGEIVAAAPLSLWTADTGLTPDELLRLPAADGDADWTDDLREAWARAAVRQQDATWARALLGPAPKPDRADRTPGAPARLLAVLPPAERATWTAAFVRTHGLGDAFQLLGACATPWTPPLSTAVVAALERAATTGAYPWSHSGVLGMTERALAPETAPAVEALAAGASPDTAWADTFGRLAGTLRFRAAMLDELTGQPHRASSTEH</sequence>
<organism evidence="2 3">
    <name type="scientific">Kitasatospora terrestris</name>
    <dbReference type="NCBI Taxonomy" id="258051"/>
    <lineage>
        <taxon>Bacteria</taxon>
        <taxon>Bacillati</taxon>
        <taxon>Actinomycetota</taxon>
        <taxon>Actinomycetes</taxon>
        <taxon>Kitasatosporales</taxon>
        <taxon>Streptomycetaceae</taxon>
        <taxon>Kitasatospora</taxon>
    </lineage>
</organism>
<gene>
    <name evidence="2" type="ORF">GCM10023235_32020</name>
</gene>
<dbReference type="InterPro" id="IPR043746">
    <property type="entry name" value="DUF5691"/>
</dbReference>
<evidence type="ECO:0000313" key="2">
    <source>
        <dbReference type="EMBL" id="GAA4852505.1"/>
    </source>
</evidence>
<keyword evidence="3" id="KW-1185">Reference proteome</keyword>
<reference evidence="3" key="1">
    <citation type="journal article" date="2019" name="Int. J. Syst. Evol. Microbiol.">
        <title>The Global Catalogue of Microorganisms (GCM) 10K type strain sequencing project: providing services to taxonomists for standard genome sequencing and annotation.</title>
        <authorList>
            <consortium name="The Broad Institute Genomics Platform"/>
            <consortium name="The Broad Institute Genome Sequencing Center for Infectious Disease"/>
            <person name="Wu L."/>
            <person name="Ma J."/>
        </authorList>
    </citation>
    <scope>NUCLEOTIDE SEQUENCE [LARGE SCALE GENOMIC DNA]</scope>
    <source>
        <strain evidence="3">JCM 13006</strain>
    </source>
</reference>
<evidence type="ECO:0000313" key="3">
    <source>
        <dbReference type="Proteomes" id="UP001501752"/>
    </source>
</evidence>
<proteinExistence type="predicted"/>
<dbReference type="EMBL" id="BAABIS010000001">
    <property type="protein sequence ID" value="GAA4852505.1"/>
    <property type="molecule type" value="Genomic_DNA"/>
</dbReference>
<feature type="compositionally biased region" description="Low complexity" evidence="1">
    <location>
        <begin position="187"/>
        <end position="221"/>
    </location>
</feature>
<accession>A0ABP9DQY0</accession>
<dbReference type="Pfam" id="PF18944">
    <property type="entry name" value="DUF5691"/>
    <property type="match status" value="1"/>
</dbReference>